<dbReference type="Proteomes" id="UP000308730">
    <property type="component" value="Unassembled WGS sequence"/>
</dbReference>
<sequence>MAPIRTNRPSSNYTRSTSLASSAHSLRFGQYSSYSSTQFSIPHTNVDLTAMRATVSGFLAAPGSSVIDVLAKLQLYPTLSTLLIVLRHMEAAHHVAHGALREPNYTINGINELLNRFRTMMVELEFVQSVIINTMVMADVNPEYLSGENLPPPLSPSPPPHVPHRVPDTAVLPGQGTPPEWWGNVPTAFIPRAWEVNTVDPAANPPHTNSPVFVEDPTPALSPAPTPVTSPSQTMCPLSPLGFLSTLTDVDTGYLADDEHDITPHDAEAAQILRAFSQDGFMFRDELAQFIDSGDFWHQGDFVVLEANSESQ</sequence>
<proteinExistence type="predicted"/>
<protein>
    <submittedName>
        <fullName evidence="1">Uncharacterized protein</fullName>
    </submittedName>
</protein>
<organism evidence="1 2">
    <name type="scientific">Antrodiella citrinella</name>
    <dbReference type="NCBI Taxonomy" id="2447956"/>
    <lineage>
        <taxon>Eukaryota</taxon>
        <taxon>Fungi</taxon>
        <taxon>Dikarya</taxon>
        <taxon>Basidiomycota</taxon>
        <taxon>Agaricomycotina</taxon>
        <taxon>Agaricomycetes</taxon>
        <taxon>Polyporales</taxon>
        <taxon>Steccherinaceae</taxon>
        <taxon>Antrodiella</taxon>
    </lineage>
</organism>
<gene>
    <name evidence="1" type="ORF">EUX98_g7280</name>
</gene>
<name>A0A4S4MMH4_9APHY</name>
<reference evidence="1 2" key="1">
    <citation type="submission" date="2019-02" db="EMBL/GenBank/DDBJ databases">
        <title>Genome sequencing of the rare red list fungi Antrodiella citrinella (Flaviporus citrinellus).</title>
        <authorList>
            <person name="Buettner E."/>
            <person name="Kellner H."/>
        </authorList>
    </citation>
    <scope>NUCLEOTIDE SEQUENCE [LARGE SCALE GENOMIC DNA]</scope>
    <source>
        <strain evidence="1 2">DSM 108506</strain>
    </source>
</reference>
<dbReference type="EMBL" id="SGPM01000298">
    <property type="protein sequence ID" value="THH26905.1"/>
    <property type="molecule type" value="Genomic_DNA"/>
</dbReference>
<comment type="caution">
    <text evidence="1">The sequence shown here is derived from an EMBL/GenBank/DDBJ whole genome shotgun (WGS) entry which is preliminary data.</text>
</comment>
<evidence type="ECO:0000313" key="2">
    <source>
        <dbReference type="Proteomes" id="UP000308730"/>
    </source>
</evidence>
<accession>A0A4S4MMH4</accession>
<evidence type="ECO:0000313" key="1">
    <source>
        <dbReference type="EMBL" id="THH26905.1"/>
    </source>
</evidence>
<keyword evidence="2" id="KW-1185">Reference proteome</keyword>
<dbReference type="AlphaFoldDB" id="A0A4S4MMH4"/>